<accession>A0AAD8AGD5</accession>
<dbReference type="Proteomes" id="UP001233999">
    <property type="component" value="Unassembled WGS sequence"/>
</dbReference>
<sequence>VLVKLDGYIVKIKLLENLKGFLSFYYEGRSTSHFEHIEIIFDDGGERRGLKLHYTGSNKSSGVMSGERGF</sequence>
<dbReference type="AlphaFoldDB" id="A0AAD8AGD5"/>
<evidence type="ECO:0000313" key="2">
    <source>
        <dbReference type="Proteomes" id="UP001233999"/>
    </source>
</evidence>
<dbReference type="EMBL" id="JASPKZ010001210">
    <property type="protein sequence ID" value="KAJ9598551.1"/>
    <property type="molecule type" value="Genomic_DNA"/>
</dbReference>
<protein>
    <submittedName>
        <fullName evidence="1">Uncharacterized protein</fullName>
    </submittedName>
</protein>
<keyword evidence="2" id="KW-1185">Reference proteome</keyword>
<feature type="non-terminal residue" evidence="1">
    <location>
        <position position="70"/>
    </location>
</feature>
<organism evidence="1 2">
    <name type="scientific">Diploptera punctata</name>
    <name type="common">Pacific beetle cockroach</name>
    <dbReference type="NCBI Taxonomy" id="6984"/>
    <lineage>
        <taxon>Eukaryota</taxon>
        <taxon>Metazoa</taxon>
        <taxon>Ecdysozoa</taxon>
        <taxon>Arthropoda</taxon>
        <taxon>Hexapoda</taxon>
        <taxon>Insecta</taxon>
        <taxon>Pterygota</taxon>
        <taxon>Neoptera</taxon>
        <taxon>Polyneoptera</taxon>
        <taxon>Dictyoptera</taxon>
        <taxon>Blattodea</taxon>
        <taxon>Blaberoidea</taxon>
        <taxon>Blaberidae</taxon>
        <taxon>Diplopterinae</taxon>
        <taxon>Diploptera</taxon>
    </lineage>
</organism>
<name>A0AAD8AGD5_DIPPU</name>
<proteinExistence type="predicted"/>
<reference evidence="1" key="1">
    <citation type="journal article" date="2023" name="IScience">
        <title>Live-bearing cockroach genome reveals convergent evolutionary mechanisms linked to viviparity in insects and beyond.</title>
        <authorList>
            <person name="Fouks B."/>
            <person name="Harrison M.C."/>
            <person name="Mikhailova A.A."/>
            <person name="Marchal E."/>
            <person name="English S."/>
            <person name="Carruthers M."/>
            <person name="Jennings E.C."/>
            <person name="Chiamaka E.L."/>
            <person name="Frigard R.A."/>
            <person name="Pippel M."/>
            <person name="Attardo G.M."/>
            <person name="Benoit J.B."/>
            <person name="Bornberg-Bauer E."/>
            <person name="Tobe S.S."/>
        </authorList>
    </citation>
    <scope>NUCLEOTIDE SEQUENCE</scope>
    <source>
        <strain evidence="1">Stay&amp;Tobe</strain>
    </source>
</reference>
<comment type="caution">
    <text evidence="1">The sequence shown here is derived from an EMBL/GenBank/DDBJ whole genome shotgun (WGS) entry which is preliminary data.</text>
</comment>
<reference evidence="1" key="2">
    <citation type="submission" date="2023-05" db="EMBL/GenBank/DDBJ databases">
        <authorList>
            <person name="Fouks B."/>
        </authorList>
    </citation>
    <scope>NUCLEOTIDE SEQUENCE</scope>
    <source>
        <strain evidence="1">Stay&amp;Tobe</strain>
        <tissue evidence="1">Testes</tissue>
    </source>
</reference>
<gene>
    <name evidence="1" type="ORF">L9F63_010783</name>
</gene>
<feature type="non-terminal residue" evidence="1">
    <location>
        <position position="1"/>
    </location>
</feature>
<evidence type="ECO:0000313" key="1">
    <source>
        <dbReference type="EMBL" id="KAJ9598551.1"/>
    </source>
</evidence>